<dbReference type="Gene3D" id="3.10.129.10">
    <property type="entry name" value="Hotdog Thioesterase"/>
    <property type="match status" value="1"/>
</dbReference>
<keyword evidence="3" id="KW-1185">Reference proteome</keyword>
<evidence type="ECO:0000313" key="2">
    <source>
        <dbReference type="EMBL" id="CRX37482.1"/>
    </source>
</evidence>
<reference evidence="3" key="1">
    <citation type="submission" date="2015-06" db="EMBL/GenBank/DDBJ databases">
        <authorList>
            <person name="Bertelli C."/>
        </authorList>
    </citation>
    <scope>NUCLEOTIDE SEQUENCE [LARGE SCALE GENOMIC DNA]</scope>
    <source>
        <strain evidence="3">CRIB-30</strain>
    </source>
</reference>
<dbReference type="NCBIfam" id="TIGR02447">
    <property type="entry name" value="yiiD_Cterm"/>
    <property type="match status" value="1"/>
</dbReference>
<accession>A0A0H5DN34</accession>
<dbReference type="Proteomes" id="UP000220251">
    <property type="component" value="Unassembled WGS sequence"/>
</dbReference>
<dbReference type="EMBL" id="CWGJ01000001">
    <property type="protein sequence ID" value="CRX37482.1"/>
    <property type="molecule type" value="Genomic_DNA"/>
</dbReference>
<evidence type="ECO:0000313" key="3">
    <source>
        <dbReference type="Proteomes" id="UP000220251"/>
    </source>
</evidence>
<sequence>MNHEELQKYLHDNIPLTRCMKVQVEMASLNRVVLTAPLQENINHKKTAFGGSLHTIATLSCWSLAFLNSVTLRGKADLVISESHILYLRPVTSDIICIAAQDDSKVWKRFEQGYLKFGKSRIRLSAKIFQDGHLAVDYNGDFAAVKVAV</sequence>
<gene>
    <name evidence="2" type="ORF">ELAC_0120</name>
</gene>
<dbReference type="InterPro" id="IPR012660">
    <property type="entry name" value="YiiD_C"/>
</dbReference>
<organism evidence="2 3">
    <name type="scientific">Estrella lausannensis</name>
    <dbReference type="NCBI Taxonomy" id="483423"/>
    <lineage>
        <taxon>Bacteria</taxon>
        <taxon>Pseudomonadati</taxon>
        <taxon>Chlamydiota</taxon>
        <taxon>Chlamydiia</taxon>
        <taxon>Parachlamydiales</taxon>
        <taxon>Candidatus Criblamydiaceae</taxon>
        <taxon>Estrella</taxon>
    </lineage>
</organism>
<dbReference type="OrthoDB" id="572024at2"/>
<name>A0A0H5DN34_9BACT</name>
<dbReference type="Pfam" id="PF09500">
    <property type="entry name" value="YiiD_C"/>
    <property type="match status" value="1"/>
</dbReference>
<protein>
    <recommendedName>
        <fullName evidence="1">Thioesterase putative domain-containing protein</fullName>
    </recommendedName>
</protein>
<proteinExistence type="predicted"/>
<dbReference type="SUPFAM" id="SSF54637">
    <property type="entry name" value="Thioesterase/thiol ester dehydrase-isomerase"/>
    <property type="match status" value="1"/>
</dbReference>
<feature type="domain" description="Thioesterase putative" evidence="1">
    <location>
        <begin position="4"/>
        <end position="145"/>
    </location>
</feature>
<dbReference type="InterPro" id="IPR029069">
    <property type="entry name" value="HotDog_dom_sf"/>
</dbReference>
<dbReference type="AlphaFoldDB" id="A0A0H5DN34"/>
<evidence type="ECO:0000259" key="1">
    <source>
        <dbReference type="Pfam" id="PF09500"/>
    </source>
</evidence>
<dbReference type="RefSeq" id="WP_098037335.1">
    <property type="nucleotide sequence ID" value="NZ_CWGJ01000001.1"/>
</dbReference>